<evidence type="ECO:0000256" key="1">
    <source>
        <dbReference type="SAM" id="SignalP"/>
    </source>
</evidence>
<feature type="chain" id="PRO_5046129757" evidence="1">
    <location>
        <begin position="19"/>
        <end position="490"/>
    </location>
</feature>
<keyword evidence="2" id="KW-0969">Cilium</keyword>
<sequence>MNKIVMLPLVAAISGAMVGCGGGGGGEGGSNPGPSYTNYTFSFFKPVEADYSSSSSCTIFDKYTVGSKNKVLNYYTVGTGIDGYVKAFYSDDLGNQIGESITAKNGKVTVALEKIPTDGFVTVQEQWGTLFVAQTFTKEVLTSDNSMRQIYLSSMNTPSGGSCLTGNNDSLVNLSSLNFKNDANLPSNDPALIQYHFNSQVETLSQSNPTLSGTLSAVKQEKTSIHQYRDDGTLYQYGFNGWNSNEMVYAGNSKQPVTSNSYLELGELALSTVYQGFSYSLVTLDLANVAVSKNFFHPDEKKGESWVFTVQGRLPALGWDNAIYSDLVDENWLIDVNDSSLVNLNNTNNAKPSVTNEIVDVTSSIDVSSTEHGLQRIAYNQSAPGYTVKHSIYSHINSSIRVPRLDLSSVGSSSIEDQLRISSSADISQGYLFTENDKDVPLAEFMTKFRLGRNQNVSKDTMSIVEDMRAIRDTENNLSQTKSLMISRYN</sequence>
<evidence type="ECO:0000313" key="2">
    <source>
        <dbReference type="EMBL" id="PRQ69400.1"/>
    </source>
</evidence>
<dbReference type="Proteomes" id="UP000238163">
    <property type="component" value="Unassembled WGS sequence"/>
</dbReference>
<feature type="signal peptide" evidence="1">
    <location>
        <begin position="1"/>
        <end position="18"/>
    </location>
</feature>
<comment type="caution">
    <text evidence="2">The sequence shown here is derived from an EMBL/GenBank/DDBJ whole genome shotgun (WGS) entry which is preliminary data.</text>
</comment>
<keyword evidence="2" id="KW-0966">Cell projection</keyword>
<organism evidence="2 3">
    <name type="scientific">Vibrio mediterranei</name>
    <dbReference type="NCBI Taxonomy" id="689"/>
    <lineage>
        <taxon>Bacteria</taxon>
        <taxon>Pseudomonadati</taxon>
        <taxon>Pseudomonadota</taxon>
        <taxon>Gammaproteobacteria</taxon>
        <taxon>Vibrionales</taxon>
        <taxon>Vibrionaceae</taxon>
        <taxon>Vibrio</taxon>
    </lineage>
</organism>
<reference evidence="2 3" key="1">
    <citation type="submission" date="2018-03" db="EMBL/GenBank/DDBJ databases">
        <title>Genetic Diversity and Phenotypic Plasticity of AHL Mediated Quorum Sensing in Environmental Strains of Vibrio mediterranei.</title>
        <authorList>
            <person name="Lantoine F."/>
            <person name="Vouve F."/>
        </authorList>
    </citation>
    <scope>NUCLEOTIDE SEQUENCE [LARGE SCALE GENOMIC DNA]</scope>
    <source>
        <strain evidence="2 3">17LN0615E</strain>
    </source>
</reference>
<evidence type="ECO:0000313" key="3">
    <source>
        <dbReference type="Proteomes" id="UP000238163"/>
    </source>
</evidence>
<keyword evidence="2" id="KW-0282">Flagellum</keyword>
<gene>
    <name evidence="2" type="ORF">COR51_02065</name>
</gene>
<keyword evidence="1" id="KW-0732">Signal</keyword>
<keyword evidence="3" id="KW-1185">Reference proteome</keyword>
<dbReference type="PROSITE" id="PS51257">
    <property type="entry name" value="PROKAR_LIPOPROTEIN"/>
    <property type="match status" value="1"/>
</dbReference>
<proteinExistence type="predicted"/>
<accession>A0ABX5DI51</accession>
<name>A0ABX5DI51_9VIBR</name>
<protein>
    <submittedName>
        <fullName evidence="2">Flagellar sheath protein A</fullName>
    </submittedName>
</protein>
<dbReference type="EMBL" id="NWTN01000001">
    <property type="protein sequence ID" value="PRQ69400.1"/>
    <property type="molecule type" value="Genomic_DNA"/>
</dbReference>
<dbReference type="RefSeq" id="WP_096441444.1">
    <property type="nucleotide sequence ID" value="NZ_NWTN01000001.1"/>
</dbReference>